<name>A0A4U8UU79_STECR</name>
<dbReference type="AlphaFoldDB" id="A0A4U8UU79"/>
<dbReference type="SUPFAM" id="SSF52540">
    <property type="entry name" value="P-loop containing nucleoside triphosphate hydrolases"/>
    <property type="match status" value="1"/>
</dbReference>
<evidence type="ECO:0000256" key="8">
    <source>
        <dbReference type="ARBA" id="ARBA00023288"/>
    </source>
</evidence>
<dbReference type="GO" id="GO:0032482">
    <property type="term" value="P:Rab protein signal transduction"/>
    <property type="evidence" value="ECO:0007669"/>
    <property type="project" value="InterPro"/>
</dbReference>
<dbReference type="Proteomes" id="UP000298663">
    <property type="component" value="Chromosome X"/>
</dbReference>
<evidence type="ECO:0000256" key="10">
    <source>
        <dbReference type="ARBA" id="ARBA00037868"/>
    </source>
</evidence>
<dbReference type="GO" id="GO:0003924">
    <property type="term" value="F:GTPase activity"/>
    <property type="evidence" value="ECO:0007669"/>
    <property type="project" value="InterPro"/>
</dbReference>
<dbReference type="EMBL" id="CM016762">
    <property type="protein sequence ID" value="TMS35727.1"/>
    <property type="molecule type" value="Genomic_DNA"/>
</dbReference>
<comment type="similarity">
    <text evidence="1">Belongs to the small GTPase superfamily. Rab family.</text>
</comment>
<dbReference type="InterPro" id="IPR027417">
    <property type="entry name" value="P-loop_NTPase"/>
</dbReference>
<proteinExistence type="inferred from homology"/>
<evidence type="ECO:0000256" key="7">
    <source>
        <dbReference type="ARBA" id="ARBA00023136"/>
    </source>
</evidence>
<keyword evidence="6" id="KW-0342">GTP-binding</keyword>
<evidence type="ECO:0000313" key="12">
    <source>
        <dbReference type="Proteomes" id="UP000298663"/>
    </source>
</evidence>
<dbReference type="SMART" id="SM00174">
    <property type="entry name" value="RHO"/>
    <property type="match status" value="1"/>
</dbReference>
<evidence type="ECO:0000256" key="4">
    <source>
        <dbReference type="ARBA" id="ARBA00022741"/>
    </source>
</evidence>
<keyword evidence="8" id="KW-0449">Lipoprotein</keyword>
<dbReference type="SMART" id="SM00173">
    <property type="entry name" value="RAS"/>
    <property type="match status" value="1"/>
</dbReference>
<keyword evidence="7" id="KW-0472">Membrane</keyword>
<evidence type="ECO:0000313" key="11">
    <source>
        <dbReference type="EMBL" id="TMS35727.1"/>
    </source>
</evidence>
<organism evidence="11 12">
    <name type="scientific">Steinernema carpocapsae</name>
    <name type="common">Entomopathogenic nematode</name>
    <dbReference type="NCBI Taxonomy" id="34508"/>
    <lineage>
        <taxon>Eukaryota</taxon>
        <taxon>Metazoa</taxon>
        <taxon>Ecdysozoa</taxon>
        <taxon>Nematoda</taxon>
        <taxon>Chromadorea</taxon>
        <taxon>Rhabditida</taxon>
        <taxon>Tylenchina</taxon>
        <taxon>Panagrolaimomorpha</taxon>
        <taxon>Strongyloidoidea</taxon>
        <taxon>Steinernematidae</taxon>
        <taxon>Steinernema</taxon>
    </lineage>
</organism>
<evidence type="ECO:0000256" key="6">
    <source>
        <dbReference type="ARBA" id="ARBA00023134"/>
    </source>
</evidence>
<dbReference type="Gene3D" id="3.40.50.300">
    <property type="entry name" value="P-loop containing nucleotide triphosphate hydrolases"/>
    <property type="match status" value="1"/>
</dbReference>
<keyword evidence="12" id="KW-1185">Reference proteome</keyword>
<reference evidence="11 12" key="1">
    <citation type="journal article" date="2015" name="Genome Biol.">
        <title>Comparative genomics of Steinernema reveals deeply conserved gene regulatory networks.</title>
        <authorList>
            <person name="Dillman A.R."/>
            <person name="Macchietto M."/>
            <person name="Porter C.F."/>
            <person name="Rogers A."/>
            <person name="Williams B."/>
            <person name="Antoshechkin I."/>
            <person name="Lee M.M."/>
            <person name="Goodwin Z."/>
            <person name="Lu X."/>
            <person name="Lewis E.E."/>
            <person name="Goodrich-Blair H."/>
            <person name="Stock S.P."/>
            <person name="Adams B.J."/>
            <person name="Sternberg P.W."/>
            <person name="Mortazavi A."/>
        </authorList>
    </citation>
    <scope>NUCLEOTIDE SEQUENCE [LARGE SCALE GENOMIC DNA]</scope>
    <source>
        <strain evidence="11 12">ALL</strain>
    </source>
</reference>
<accession>A0A4U8UU79</accession>
<dbReference type="STRING" id="34508.A0A4U8UU79"/>
<dbReference type="PANTHER" id="PTHR47978">
    <property type="match status" value="1"/>
</dbReference>
<reference evidence="11 12" key="2">
    <citation type="journal article" date="2019" name="G3 (Bethesda)">
        <title>Hybrid Assembly of the Genome of the Entomopathogenic Nematode Steinernema carpocapsae Identifies the X-Chromosome.</title>
        <authorList>
            <person name="Serra L."/>
            <person name="Macchietto M."/>
            <person name="Macias-Munoz A."/>
            <person name="McGill C.J."/>
            <person name="Rodriguez I.M."/>
            <person name="Rodriguez B."/>
            <person name="Murad R."/>
            <person name="Mortazavi A."/>
        </authorList>
    </citation>
    <scope>NUCLEOTIDE SEQUENCE [LARGE SCALE GENOMIC DNA]</scope>
    <source>
        <strain evidence="11 12">ALL</strain>
    </source>
</reference>
<evidence type="ECO:0000256" key="3">
    <source>
        <dbReference type="ARBA" id="ARBA00022448"/>
    </source>
</evidence>
<dbReference type="NCBIfam" id="TIGR00231">
    <property type="entry name" value="small_GTP"/>
    <property type="match status" value="1"/>
</dbReference>
<dbReference type="PROSITE" id="PS51419">
    <property type="entry name" value="RAB"/>
    <property type="match status" value="1"/>
</dbReference>
<dbReference type="EMBL" id="AZBU02000001">
    <property type="protein sequence ID" value="TMS35727.1"/>
    <property type="molecule type" value="Genomic_DNA"/>
</dbReference>
<keyword evidence="3" id="KW-0813">Transport</keyword>
<dbReference type="InterPro" id="IPR005225">
    <property type="entry name" value="Small_GTP-bd"/>
</dbReference>
<dbReference type="CDD" id="cd04123">
    <property type="entry name" value="Rab21"/>
    <property type="match status" value="1"/>
</dbReference>
<keyword evidence="5" id="KW-0653">Protein transport</keyword>
<sequence>MDGIDAAAHKFKVVLLGEGAVGKSSLLLRYVENKFSPRHLSTVQAACLTKKILVDGTCVDLNIWDTAGQERFHALGPMYYRDSQGALLIFDITDQRSFEKVKVWVKELRGMLKNSVTLMIIGNKTDLERERVIETDAAKEYAASVEAEYRETSAKENLGISTVFDQVTKLMIERKKLTANAEPGSPTTSNRRTRNILVVEDDPTPSKKCC</sequence>
<dbReference type="InterPro" id="IPR001806">
    <property type="entry name" value="Small_GTPase"/>
</dbReference>
<dbReference type="Pfam" id="PF00071">
    <property type="entry name" value="Ras"/>
    <property type="match status" value="1"/>
</dbReference>
<dbReference type="SMART" id="SM00176">
    <property type="entry name" value="RAN"/>
    <property type="match status" value="1"/>
</dbReference>
<gene>
    <name evidence="11" type="ORF">L596_003061</name>
</gene>
<keyword evidence="4" id="KW-0547">Nucleotide-binding</keyword>
<dbReference type="FunFam" id="3.40.50.300:FF:000550">
    <property type="entry name" value="ras-related protein Rab-21"/>
    <property type="match status" value="1"/>
</dbReference>
<dbReference type="GO" id="GO:0012505">
    <property type="term" value="C:endomembrane system"/>
    <property type="evidence" value="ECO:0007669"/>
    <property type="project" value="UniProtKB-SubCell"/>
</dbReference>
<dbReference type="PROSITE" id="PS51420">
    <property type="entry name" value="RHO"/>
    <property type="match status" value="1"/>
</dbReference>
<evidence type="ECO:0000256" key="5">
    <source>
        <dbReference type="ARBA" id="ARBA00022927"/>
    </source>
</evidence>
<comment type="caution">
    <text evidence="11">The sequence shown here is derived from an EMBL/GenBank/DDBJ whole genome shotgun (WGS) entry which is preliminary data.</text>
</comment>
<keyword evidence="9" id="KW-0636">Prenylation</keyword>
<dbReference type="GO" id="GO:0015031">
    <property type="term" value="P:protein transport"/>
    <property type="evidence" value="ECO:0007669"/>
    <property type="project" value="UniProtKB-KW"/>
</dbReference>
<evidence type="ECO:0000256" key="1">
    <source>
        <dbReference type="ARBA" id="ARBA00006270"/>
    </source>
</evidence>
<dbReference type="SMART" id="SM00175">
    <property type="entry name" value="RAB"/>
    <property type="match status" value="1"/>
</dbReference>
<dbReference type="InterPro" id="IPR041833">
    <property type="entry name" value="Rab21"/>
</dbReference>
<dbReference type="GO" id="GO:0005525">
    <property type="term" value="F:GTP binding"/>
    <property type="evidence" value="ECO:0007669"/>
    <property type="project" value="UniProtKB-KW"/>
</dbReference>
<evidence type="ECO:0000256" key="2">
    <source>
        <dbReference type="ARBA" id="ARBA00014900"/>
    </source>
</evidence>
<evidence type="ECO:0000256" key="9">
    <source>
        <dbReference type="ARBA" id="ARBA00023289"/>
    </source>
</evidence>
<comment type="subcellular location">
    <subcellularLocation>
        <location evidence="10">Endomembrane system</location>
        <topology evidence="10">Lipid-anchor</topology>
    </subcellularLocation>
</comment>
<dbReference type="PRINTS" id="PR00449">
    <property type="entry name" value="RASTRNSFRMNG"/>
</dbReference>
<protein>
    <recommendedName>
        <fullName evidence="2">Ras-related protein Rab-21</fullName>
    </recommendedName>
</protein>
<dbReference type="OrthoDB" id="193499at2759"/>
<dbReference type="PROSITE" id="PS51421">
    <property type="entry name" value="RAS"/>
    <property type="match status" value="1"/>
</dbReference>